<evidence type="ECO:0000313" key="3">
    <source>
        <dbReference type="Proteomes" id="UP000439903"/>
    </source>
</evidence>
<keyword evidence="1" id="KW-0732">Signal</keyword>
<organism evidence="2 3">
    <name type="scientific">Gigaspora margarita</name>
    <dbReference type="NCBI Taxonomy" id="4874"/>
    <lineage>
        <taxon>Eukaryota</taxon>
        <taxon>Fungi</taxon>
        <taxon>Fungi incertae sedis</taxon>
        <taxon>Mucoromycota</taxon>
        <taxon>Glomeromycotina</taxon>
        <taxon>Glomeromycetes</taxon>
        <taxon>Diversisporales</taxon>
        <taxon>Gigasporaceae</taxon>
        <taxon>Gigaspora</taxon>
    </lineage>
</organism>
<reference evidence="2 3" key="1">
    <citation type="journal article" date="2019" name="Environ. Microbiol.">
        <title>At the nexus of three kingdoms: the genome of the mycorrhizal fungus Gigaspora margarita provides insights into plant, endobacterial and fungal interactions.</title>
        <authorList>
            <person name="Venice F."/>
            <person name="Ghignone S."/>
            <person name="Salvioli di Fossalunga A."/>
            <person name="Amselem J."/>
            <person name="Novero M."/>
            <person name="Xianan X."/>
            <person name="Sedzielewska Toro K."/>
            <person name="Morin E."/>
            <person name="Lipzen A."/>
            <person name="Grigoriev I.V."/>
            <person name="Henrissat B."/>
            <person name="Martin F.M."/>
            <person name="Bonfante P."/>
        </authorList>
    </citation>
    <scope>NUCLEOTIDE SEQUENCE [LARGE SCALE GENOMIC DNA]</scope>
    <source>
        <strain evidence="2 3">BEG34</strain>
    </source>
</reference>
<dbReference type="Proteomes" id="UP000439903">
    <property type="component" value="Unassembled WGS sequence"/>
</dbReference>
<dbReference type="AlphaFoldDB" id="A0A8H4ELG0"/>
<keyword evidence="3" id="KW-1185">Reference proteome</keyword>
<gene>
    <name evidence="2" type="ORF">F8M41_018245</name>
</gene>
<feature type="chain" id="PRO_5034966220" description="MD-2-related lipid-recognition domain-containing protein" evidence="1">
    <location>
        <begin position="21"/>
        <end position="160"/>
    </location>
</feature>
<evidence type="ECO:0008006" key="4">
    <source>
        <dbReference type="Google" id="ProtNLM"/>
    </source>
</evidence>
<dbReference type="EMBL" id="WTPW01000437">
    <property type="protein sequence ID" value="KAF0511663.1"/>
    <property type="molecule type" value="Genomic_DNA"/>
</dbReference>
<accession>A0A8H4ELG0</accession>
<evidence type="ECO:0000313" key="2">
    <source>
        <dbReference type="EMBL" id="KAF0511663.1"/>
    </source>
</evidence>
<sequence>MKRSFIFTFIFLVTLLVVNAIPCYHRPTPPLLDLFFLLNNASDPSNPNFKTAHMQIFQRSKFQIYNDTKLIAEIYTEDDDQNKETEYVFELCTMTDISCPIIAGNAYSAKTQFLIPANTKIIGISVLTGHNKFLGCEMFVFKNINIPSLTTSIPTNTPHP</sequence>
<feature type="signal peptide" evidence="1">
    <location>
        <begin position="1"/>
        <end position="20"/>
    </location>
</feature>
<name>A0A8H4ELG0_GIGMA</name>
<comment type="caution">
    <text evidence="2">The sequence shown here is derived from an EMBL/GenBank/DDBJ whole genome shotgun (WGS) entry which is preliminary data.</text>
</comment>
<evidence type="ECO:0000256" key="1">
    <source>
        <dbReference type="SAM" id="SignalP"/>
    </source>
</evidence>
<protein>
    <recommendedName>
        <fullName evidence="4">MD-2-related lipid-recognition domain-containing protein</fullName>
    </recommendedName>
</protein>
<proteinExistence type="predicted"/>